<evidence type="ECO:0000259" key="12">
    <source>
        <dbReference type="PROSITE" id="PS50102"/>
    </source>
</evidence>
<evidence type="ECO:0000256" key="8">
    <source>
        <dbReference type="ARBA" id="ARBA00023242"/>
    </source>
</evidence>
<comment type="similarity">
    <text evidence="2">Belongs to the RRM U1 A/B'' family.</text>
</comment>
<feature type="compositionally biased region" description="Basic and acidic residues" evidence="11">
    <location>
        <begin position="113"/>
        <end position="133"/>
    </location>
</feature>
<evidence type="ECO:0000313" key="13">
    <source>
        <dbReference type="EMBL" id="GMI47429.1"/>
    </source>
</evidence>
<organism evidence="13 14">
    <name type="scientific">Triparma columacea</name>
    <dbReference type="NCBI Taxonomy" id="722753"/>
    <lineage>
        <taxon>Eukaryota</taxon>
        <taxon>Sar</taxon>
        <taxon>Stramenopiles</taxon>
        <taxon>Ochrophyta</taxon>
        <taxon>Bolidophyceae</taxon>
        <taxon>Parmales</taxon>
        <taxon>Triparmaceae</taxon>
        <taxon>Triparma</taxon>
    </lineage>
</organism>
<dbReference type="CDD" id="cd12246">
    <property type="entry name" value="RRM1_U1A_like"/>
    <property type="match status" value="1"/>
</dbReference>
<dbReference type="OrthoDB" id="277802at2759"/>
<gene>
    <name evidence="13" type="ORF">TrCOL_g7551</name>
</gene>
<evidence type="ECO:0000256" key="10">
    <source>
        <dbReference type="PROSITE-ProRule" id="PRU00176"/>
    </source>
</evidence>
<evidence type="ECO:0000256" key="9">
    <source>
        <dbReference type="ARBA" id="ARBA00023274"/>
    </source>
</evidence>
<keyword evidence="9" id="KW-0687">Ribonucleoprotein</keyword>
<evidence type="ECO:0000256" key="5">
    <source>
        <dbReference type="ARBA" id="ARBA00022737"/>
    </source>
</evidence>
<evidence type="ECO:0000256" key="2">
    <source>
        <dbReference type="ARBA" id="ARBA00007243"/>
    </source>
</evidence>
<dbReference type="GO" id="GO:0005681">
    <property type="term" value="C:spliceosomal complex"/>
    <property type="evidence" value="ECO:0007669"/>
    <property type="project" value="UniProtKB-KW"/>
</dbReference>
<dbReference type="FunFam" id="3.30.70.330:FF:000039">
    <property type="entry name" value="U1 small nuclear ribonucleoprotein A"/>
    <property type="match status" value="1"/>
</dbReference>
<evidence type="ECO:0000313" key="14">
    <source>
        <dbReference type="Proteomes" id="UP001165065"/>
    </source>
</evidence>
<evidence type="ECO:0000256" key="11">
    <source>
        <dbReference type="SAM" id="MobiDB-lite"/>
    </source>
</evidence>
<dbReference type="FunFam" id="3.30.70.330:FF:000029">
    <property type="entry name" value="U2 small nuclear ribonucleoprotein B"/>
    <property type="match status" value="1"/>
</dbReference>
<evidence type="ECO:0000256" key="7">
    <source>
        <dbReference type="ARBA" id="ARBA00023187"/>
    </source>
</evidence>
<feature type="domain" description="RRM" evidence="12">
    <location>
        <begin position="149"/>
        <end position="220"/>
    </location>
</feature>
<dbReference type="Gene3D" id="3.30.70.330">
    <property type="match status" value="2"/>
</dbReference>
<dbReference type="PANTHER" id="PTHR10501">
    <property type="entry name" value="U1 SMALL NUCLEAR RIBONUCLEOPROTEIN A/U2 SMALL NUCLEAR RIBONUCLEOPROTEIN B"/>
    <property type="match status" value="1"/>
</dbReference>
<dbReference type="SUPFAM" id="SSF54928">
    <property type="entry name" value="RNA-binding domain, RBD"/>
    <property type="match status" value="1"/>
</dbReference>
<keyword evidence="14" id="KW-1185">Reference proteome</keyword>
<keyword evidence="6 10" id="KW-0694">RNA-binding</keyword>
<dbReference type="GO" id="GO:0006397">
    <property type="term" value="P:mRNA processing"/>
    <property type="evidence" value="ECO:0007669"/>
    <property type="project" value="UniProtKB-KW"/>
</dbReference>
<dbReference type="GO" id="GO:0003723">
    <property type="term" value="F:RNA binding"/>
    <property type="evidence" value="ECO:0007669"/>
    <property type="project" value="UniProtKB-UniRule"/>
</dbReference>
<dbReference type="Proteomes" id="UP001165065">
    <property type="component" value="Unassembled WGS sequence"/>
</dbReference>
<comment type="subcellular location">
    <subcellularLocation>
        <location evidence="1">Nucleus</location>
    </subcellularLocation>
</comment>
<keyword evidence="4" id="KW-0747">Spliceosome</keyword>
<dbReference type="SMART" id="SM00360">
    <property type="entry name" value="RRM"/>
    <property type="match status" value="2"/>
</dbReference>
<dbReference type="AlphaFoldDB" id="A0A9W7GKJ5"/>
<evidence type="ECO:0000256" key="1">
    <source>
        <dbReference type="ARBA" id="ARBA00004123"/>
    </source>
</evidence>
<reference evidence="14" key="1">
    <citation type="journal article" date="2023" name="Commun. Biol.">
        <title>Genome analysis of Parmales, the sister group of diatoms, reveals the evolutionary specialization of diatoms from phago-mixotrophs to photoautotrophs.</title>
        <authorList>
            <person name="Ban H."/>
            <person name="Sato S."/>
            <person name="Yoshikawa S."/>
            <person name="Yamada K."/>
            <person name="Nakamura Y."/>
            <person name="Ichinomiya M."/>
            <person name="Sato N."/>
            <person name="Blanc-Mathieu R."/>
            <person name="Endo H."/>
            <person name="Kuwata A."/>
            <person name="Ogata H."/>
        </authorList>
    </citation>
    <scope>NUCLEOTIDE SEQUENCE [LARGE SCALE GENOMIC DNA]</scope>
</reference>
<dbReference type="InterPro" id="IPR012677">
    <property type="entry name" value="Nucleotide-bd_a/b_plait_sf"/>
</dbReference>
<dbReference type="Pfam" id="PF00076">
    <property type="entry name" value="RRM_1"/>
    <property type="match status" value="2"/>
</dbReference>
<dbReference type="InterPro" id="IPR000504">
    <property type="entry name" value="RRM_dom"/>
</dbReference>
<dbReference type="PROSITE" id="PS50102">
    <property type="entry name" value="RRM"/>
    <property type="match status" value="2"/>
</dbReference>
<evidence type="ECO:0000256" key="6">
    <source>
        <dbReference type="ARBA" id="ARBA00022884"/>
    </source>
</evidence>
<keyword evidence="7" id="KW-0508">mRNA splicing</keyword>
<name>A0A9W7GKJ5_9STRA</name>
<sequence length="220" mass="24460">MSNLPQRTLYLNNLNSTIKKPLMQKALKSLFSSHGQVIGVDIVRSKHLRGQAWVTLGTQAEATEALSKLQGFMLFDKPMRCQYAKESNDRVSKSEGTFVPKDVKEKRDKKRRERMEKEAAAAEEDAKRQKVDEPAASETLGDPDAPPSARLFCPSLPLECTAEMLSVLFSPYPGFVRASLPRAGVGFVEYLDENQATEAKKALEGFKLTPTDSLSVFYGK</sequence>
<proteinExistence type="inferred from homology"/>
<evidence type="ECO:0000256" key="3">
    <source>
        <dbReference type="ARBA" id="ARBA00022664"/>
    </source>
</evidence>
<dbReference type="EMBL" id="BRYA01000343">
    <property type="protein sequence ID" value="GMI47429.1"/>
    <property type="molecule type" value="Genomic_DNA"/>
</dbReference>
<dbReference type="GO" id="GO:0008380">
    <property type="term" value="P:RNA splicing"/>
    <property type="evidence" value="ECO:0007669"/>
    <property type="project" value="UniProtKB-KW"/>
</dbReference>
<accession>A0A9W7GKJ5</accession>
<keyword evidence="5" id="KW-0677">Repeat</keyword>
<keyword evidence="3" id="KW-0507">mRNA processing</keyword>
<keyword evidence="8" id="KW-0539">Nucleus</keyword>
<evidence type="ECO:0000256" key="4">
    <source>
        <dbReference type="ARBA" id="ARBA00022728"/>
    </source>
</evidence>
<comment type="caution">
    <text evidence="13">The sequence shown here is derived from an EMBL/GenBank/DDBJ whole genome shotgun (WGS) entry which is preliminary data.</text>
</comment>
<feature type="region of interest" description="Disordered" evidence="11">
    <location>
        <begin position="85"/>
        <end position="148"/>
    </location>
</feature>
<dbReference type="CDD" id="cd12247">
    <property type="entry name" value="RRM2_U1A_like"/>
    <property type="match status" value="1"/>
</dbReference>
<feature type="domain" description="RRM" evidence="12">
    <location>
        <begin position="7"/>
        <end position="86"/>
    </location>
</feature>
<dbReference type="GO" id="GO:0030532">
    <property type="term" value="C:small nuclear ribonucleoprotein complex"/>
    <property type="evidence" value="ECO:0007669"/>
    <property type="project" value="UniProtKB-ARBA"/>
</dbReference>
<dbReference type="InterPro" id="IPR035979">
    <property type="entry name" value="RBD_domain_sf"/>
</dbReference>
<protein>
    <recommendedName>
        <fullName evidence="12">RRM domain-containing protein</fullName>
    </recommendedName>
</protein>